<dbReference type="Proteomes" id="UP000646548">
    <property type="component" value="Unassembled WGS sequence"/>
</dbReference>
<comment type="caution">
    <text evidence="2">The sequence shown here is derived from an EMBL/GenBank/DDBJ whole genome shotgun (WGS) entry which is preliminary data.</text>
</comment>
<name>A0A834CAT7_ORYME</name>
<dbReference type="AlphaFoldDB" id="A0A834CAT7"/>
<organism evidence="2 3">
    <name type="scientific">Oryzias melastigma</name>
    <name type="common">Marine medaka</name>
    <dbReference type="NCBI Taxonomy" id="30732"/>
    <lineage>
        <taxon>Eukaryota</taxon>
        <taxon>Metazoa</taxon>
        <taxon>Chordata</taxon>
        <taxon>Craniata</taxon>
        <taxon>Vertebrata</taxon>
        <taxon>Euteleostomi</taxon>
        <taxon>Actinopterygii</taxon>
        <taxon>Neopterygii</taxon>
        <taxon>Teleostei</taxon>
        <taxon>Neoteleostei</taxon>
        <taxon>Acanthomorphata</taxon>
        <taxon>Ovalentaria</taxon>
        <taxon>Atherinomorphae</taxon>
        <taxon>Beloniformes</taxon>
        <taxon>Adrianichthyidae</taxon>
        <taxon>Oryziinae</taxon>
        <taxon>Oryzias</taxon>
    </lineage>
</organism>
<dbReference type="EMBL" id="WKFB01000284">
    <property type="protein sequence ID" value="KAF6728428.1"/>
    <property type="molecule type" value="Genomic_DNA"/>
</dbReference>
<proteinExistence type="predicted"/>
<protein>
    <submittedName>
        <fullName evidence="2">Uncharacterized protein</fullName>
    </submittedName>
</protein>
<evidence type="ECO:0000313" key="2">
    <source>
        <dbReference type="EMBL" id="KAF6728428.1"/>
    </source>
</evidence>
<reference evidence="2" key="1">
    <citation type="journal article" name="BMC Genomics">
        <title>Long-read sequencing and de novo genome assembly of marine medaka (Oryzias melastigma).</title>
        <authorList>
            <person name="Liang P."/>
            <person name="Saqib H.S.A."/>
            <person name="Ni X."/>
            <person name="Shen Y."/>
        </authorList>
    </citation>
    <scope>NUCLEOTIDE SEQUENCE</scope>
    <source>
        <strain evidence="2">Bigg-433</strain>
    </source>
</reference>
<feature type="region of interest" description="Disordered" evidence="1">
    <location>
        <begin position="355"/>
        <end position="375"/>
    </location>
</feature>
<gene>
    <name evidence="2" type="ORF">FQA47_012949</name>
</gene>
<evidence type="ECO:0000313" key="3">
    <source>
        <dbReference type="Proteomes" id="UP000646548"/>
    </source>
</evidence>
<evidence type="ECO:0000256" key="1">
    <source>
        <dbReference type="SAM" id="MobiDB-lite"/>
    </source>
</evidence>
<sequence>MATVLPGCTCKPESDKHPFDLVPFHTRRLFSGRPDFLHDGELDEMGKRGKGQKRQQPCSIGQALFLCQDSGRSRKATCLPGERWKCELFVLPLPSRPSHPVFASTLLCIPFHPTPPGICPVSASESSPAWRSMAAAEGRMHELKNIKVGATLVINKDGLSWFSGRRSCGNKITRREAEPQRLMSSGETEEEQQSLTCVCILHPNERNVYRKPWRHTDQRSSFLTQSTYFPLSDHDSQKKLQESVFAFPDPVFPESLKTQKGNILSTKDISSVIPNNLNVSNRHNKNTVSGCIILCDGWELFHPIRNWGKFPGHCWTMDNMIMLKPSIIQKSLSPITEDDANGNVINLQSHLQMCRNSNDPGESAGQDGNGKRKKSVSFDEDVTVYLFDQEIPTVELHSESDPFQPFSCFHHEEDSGWEWEDDFQTLENTHHFQTDPHTISLPSLEWTSTSRPKNRALPHTCLVLTYIPESDLEL</sequence>
<accession>A0A834CAT7</accession>